<dbReference type="Proteomes" id="UP001239994">
    <property type="component" value="Unassembled WGS sequence"/>
</dbReference>
<dbReference type="PANTHER" id="PTHR14096">
    <property type="entry name" value="APOLIPOPROTEIN L"/>
    <property type="match status" value="1"/>
</dbReference>
<evidence type="ECO:0000313" key="3">
    <source>
        <dbReference type="Proteomes" id="UP001239994"/>
    </source>
</evidence>
<dbReference type="AlphaFoldDB" id="A0AAD8ZHK6"/>
<dbReference type="GO" id="GO:0006869">
    <property type="term" value="P:lipid transport"/>
    <property type="evidence" value="ECO:0007669"/>
    <property type="project" value="InterPro"/>
</dbReference>
<protein>
    <submittedName>
        <fullName evidence="2">Uncharacterized protein</fullName>
    </submittedName>
</protein>
<comment type="caution">
    <text evidence="2">The sequence shown here is derived from an EMBL/GenBank/DDBJ whole genome shotgun (WGS) entry which is preliminary data.</text>
</comment>
<dbReference type="GO" id="GO:0016020">
    <property type="term" value="C:membrane"/>
    <property type="evidence" value="ECO:0007669"/>
    <property type="project" value="TreeGrafter"/>
</dbReference>
<dbReference type="InterPro" id="IPR008405">
    <property type="entry name" value="ApoL"/>
</dbReference>
<proteinExistence type="inferred from homology"/>
<keyword evidence="3" id="KW-1185">Reference proteome</keyword>
<comment type="similarity">
    <text evidence="1">Belongs to the apolipoprotein L family.</text>
</comment>
<reference evidence="2" key="1">
    <citation type="submission" date="2023-03" db="EMBL/GenBank/DDBJ databases">
        <title>Electrophorus voltai genome.</title>
        <authorList>
            <person name="Bian C."/>
        </authorList>
    </citation>
    <scope>NUCLEOTIDE SEQUENCE</scope>
    <source>
        <strain evidence="2">CB-2022</strain>
        <tissue evidence="2">Muscle</tissue>
    </source>
</reference>
<dbReference type="Pfam" id="PF05461">
    <property type="entry name" value="ApoL"/>
    <property type="match status" value="1"/>
</dbReference>
<accession>A0AAD8ZHK6</accession>
<dbReference type="PANTHER" id="PTHR14096:SF57">
    <property type="entry name" value="APOLIPOPROTEIN L4"/>
    <property type="match status" value="1"/>
</dbReference>
<evidence type="ECO:0000256" key="1">
    <source>
        <dbReference type="ARBA" id="ARBA00010090"/>
    </source>
</evidence>
<organism evidence="2 3">
    <name type="scientific">Electrophorus voltai</name>
    <dbReference type="NCBI Taxonomy" id="2609070"/>
    <lineage>
        <taxon>Eukaryota</taxon>
        <taxon>Metazoa</taxon>
        <taxon>Chordata</taxon>
        <taxon>Craniata</taxon>
        <taxon>Vertebrata</taxon>
        <taxon>Euteleostomi</taxon>
        <taxon>Actinopterygii</taxon>
        <taxon>Neopterygii</taxon>
        <taxon>Teleostei</taxon>
        <taxon>Ostariophysi</taxon>
        <taxon>Gymnotiformes</taxon>
        <taxon>Gymnotoidei</taxon>
        <taxon>Gymnotidae</taxon>
        <taxon>Electrophorus</taxon>
    </lineage>
</organism>
<evidence type="ECO:0000313" key="2">
    <source>
        <dbReference type="EMBL" id="KAK1799147.1"/>
    </source>
</evidence>
<dbReference type="GO" id="GO:0005576">
    <property type="term" value="C:extracellular region"/>
    <property type="evidence" value="ECO:0007669"/>
    <property type="project" value="InterPro"/>
</dbReference>
<sequence>MWTTQSRTEAEIGPEGVVDDSQSGRVGCVVVGVGTLGSEDVDDTLADSVNSFDDFPVTKRKKKLEEQVEKLKKGWSSRAVQINTCRIREPPIHSGGYDDITMSPSSMLDMNRKPSELMSDVQGAILHLRVEFEKLHSTTSNLMEAHIQKSHIDDICDSTFSTQASLRSDRPHTVYELEHAGFSFLLEQIKQVLEKYISDTFRDIATVRKFCDREPKWTLQRESELDMMRDIKDQADQISLKFDHVQKAENKAKAFGEYLWSGMTQVTADSRKEELEKELGSVLKDTLEGLEKLHHFLDAMERLAVTSLFVFTSESIVPRGLSAAAVRSLISTTRVVSPLLIHFKRDASAFFMPILCNVEVLAFQLDKYIRITKQLCERMEKKSKSVLYSGDIRDWENSKPSLEFILNMGEESVCNLYDHLKMLISIRMEESFRLTFLFSDEAQRFIDVFSQRGSRMLQFLSDLEEAAVQLDRMKLGSSISTVAGSSVGIAGGVLSIVGLALAPVTAGVSLALTLTGVGLGVTSGVNSLVTGITEIAVNSHHGQNANNIFIRFMEDVQNVLDCVEQVANSEGPVASPQKVDMAYGAAKLLANTGAVAKGIDALVDGASAVKVLRSEEVVMNAVGLGLQEAKAGRSIPSLAADLPDIGQLAKGTPLTLSKSARAGLIGFNAFFIGVDALFICKESISLAKGKKSETSQLIRSRASLWRSEVEAWEKMYKCIREGIWNFCKNQKILEQPFHP</sequence>
<dbReference type="GO" id="GO:0008289">
    <property type="term" value="F:lipid binding"/>
    <property type="evidence" value="ECO:0007669"/>
    <property type="project" value="InterPro"/>
</dbReference>
<dbReference type="EMBL" id="JAROKS010000012">
    <property type="protein sequence ID" value="KAK1799147.1"/>
    <property type="molecule type" value="Genomic_DNA"/>
</dbReference>
<gene>
    <name evidence="2" type="ORF">P4O66_007397</name>
</gene>
<dbReference type="GO" id="GO:0042157">
    <property type="term" value="P:lipoprotein metabolic process"/>
    <property type="evidence" value="ECO:0007669"/>
    <property type="project" value="InterPro"/>
</dbReference>
<name>A0AAD8ZHK6_9TELE</name>